<dbReference type="AlphaFoldDB" id="K0SD25"/>
<dbReference type="SUPFAM" id="SSF56300">
    <property type="entry name" value="Metallo-dependent phosphatases"/>
    <property type="match status" value="1"/>
</dbReference>
<evidence type="ECO:0000313" key="3">
    <source>
        <dbReference type="Proteomes" id="UP000266841"/>
    </source>
</evidence>
<organism evidence="2 3">
    <name type="scientific">Thalassiosira oceanica</name>
    <name type="common">Marine diatom</name>
    <dbReference type="NCBI Taxonomy" id="159749"/>
    <lineage>
        <taxon>Eukaryota</taxon>
        <taxon>Sar</taxon>
        <taxon>Stramenopiles</taxon>
        <taxon>Ochrophyta</taxon>
        <taxon>Bacillariophyta</taxon>
        <taxon>Coscinodiscophyceae</taxon>
        <taxon>Thalassiosirophycidae</taxon>
        <taxon>Thalassiosirales</taxon>
        <taxon>Thalassiosiraceae</taxon>
        <taxon>Thalassiosira</taxon>
    </lineage>
</organism>
<dbReference type="SMART" id="SM00881">
    <property type="entry name" value="CoA_binding"/>
    <property type="match status" value="1"/>
</dbReference>
<comment type="caution">
    <text evidence="2">The sequence shown here is derived from an EMBL/GenBank/DDBJ whole genome shotgun (WGS) entry which is preliminary data.</text>
</comment>
<dbReference type="SUPFAM" id="SSF51735">
    <property type="entry name" value="NAD(P)-binding Rossmann-fold domains"/>
    <property type="match status" value="1"/>
</dbReference>
<keyword evidence="3" id="KW-1185">Reference proteome</keyword>
<dbReference type="Pfam" id="PF09423">
    <property type="entry name" value="PhoD"/>
    <property type="match status" value="1"/>
</dbReference>
<dbReference type="InterPro" id="IPR029052">
    <property type="entry name" value="Metallo-depent_PP-like"/>
</dbReference>
<sequence>MPQSLESKALSRIAFGSCHSRNAFDNGNGAAIGSPPISIWDVIRREVNPQAFLWTGDAVYPPRNVKGDAPLHVLIDEYRKMLFNSSIGYSSFRKGIVVSGTWDDHDYGGNDRGKELPSREKRRDAFLDFLGVSPNDDRRNRLGVYSSIDLGEEGRKVKVIFLDTRFHRDTHCIPSVGANPSIPLGALVACSEYFDSDVFGNISLSRSLARKPAATRLLTAGLSLPSFMPKWSGCTNDIEMLGDEQWEWLENEVELSDASVNIIVSSVQVLTSNPVVESWGHFPDEKRRLIKLISKLPGLVLLSGDVHHAEVLTAKPKRSLFDNDLGSIIEVTSSGLTHSCEEPFYGPLCAPILDAYQAHRYLGANVQNASLPSYYTGRNFGSITFDWEKRVFQVKIHDAKGRSVLEVQLKMDRATNLAESTISMPQCIDGSFLPTIRVMFWLACSFFALRMLRARNKKNGKHVPNVNARGETNRRLQSEMKWSPSLAFAIGGGRFSSQFSKMGSWQNDDSVIRRVLETSKTIALVGASKNVERASNHVMADLQRMGYRVIPTNPGLAKQNVELYGERVYPNLEAAFADHEIDLVDVFRRSEDAGEFVDEAIKFGAKAVWLQMGVVDEEAGKRAVSAGLDVVMDSCPLPESRRLGISGPST</sequence>
<dbReference type="CDD" id="cd07389">
    <property type="entry name" value="MPP_PhoD"/>
    <property type="match status" value="1"/>
</dbReference>
<dbReference type="OMA" id="WAMWISS"/>
<dbReference type="PANTHER" id="PTHR33987">
    <property type="entry name" value="CALCINEURIN-LIKE METALLO-PHOSPHOESTERASE SUPERFAMILY PROTEIN"/>
    <property type="match status" value="1"/>
</dbReference>
<dbReference type="InterPro" id="IPR036291">
    <property type="entry name" value="NAD(P)-bd_dom_sf"/>
</dbReference>
<evidence type="ECO:0000313" key="2">
    <source>
        <dbReference type="EMBL" id="EJK63240.1"/>
    </source>
</evidence>
<dbReference type="OrthoDB" id="10266805at2759"/>
<evidence type="ECO:0000259" key="1">
    <source>
        <dbReference type="SMART" id="SM00881"/>
    </source>
</evidence>
<dbReference type="InterPro" id="IPR018946">
    <property type="entry name" value="PhoD-like_MPP"/>
</dbReference>
<dbReference type="InterPro" id="IPR038607">
    <property type="entry name" value="PhoD-like_sf"/>
</dbReference>
<dbReference type="EMBL" id="AGNL01018368">
    <property type="protein sequence ID" value="EJK63240.1"/>
    <property type="molecule type" value="Genomic_DNA"/>
</dbReference>
<protein>
    <recommendedName>
        <fullName evidence="1">CoA-binding domain-containing protein</fullName>
    </recommendedName>
</protein>
<feature type="domain" description="CoA-binding" evidence="1">
    <location>
        <begin position="516"/>
        <end position="614"/>
    </location>
</feature>
<gene>
    <name evidence="2" type="ORF">THAOC_16114</name>
</gene>
<accession>K0SD25</accession>
<dbReference type="Gene3D" id="3.60.21.70">
    <property type="entry name" value="PhoD-like phosphatase"/>
    <property type="match status" value="1"/>
</dbReference>
<dbReference type="Gene3D" id="3.40.50.720">
    <property type="entry name" value="NAD(P)-binding Rossmann-like Domain"/>
    <property type="match status" value="1"/>
</dbReference>
<dbReference type="eggNOG" id="ENOG502QTGZ">
    <property type="taxonomic scope" value="Eukaryota"/>
</dbReference>
<dbReference type="Proteomes" id="UP000266841">
    <property type="component" value="Unassembled WGS sequence"/>
</dbReference>
<dbReference type="InterPro" id="IPR003781">
    <property type="entry name" value="CoA-bd"/>
</dbReference>
<reference evidence="2 3" key="1">
    <citation type="journal article" date="2012" name="Genome Biol.">
        <title>Genome and low-iron response of an oceanic diatom adapted to chronic iron limitation.</title>
        <authorList>
            <person name="Lommer M."/>
            <person name="Specht M."/>
            <person name="Roy A.S."/>
            <person name="Kraemer L."/>
            <person name="Andreson R."/>
            <person name="Gutowska M.A."/>
            <person name="Wolf J."/>
            <person name="Bergner S.V."/>
            <person name="Schilhabel M.B."/>
            <person name="Klostermeier U.C."/>
            <person name="Beiko R.G."/>
            <person name="Rosenstiel P."/>
            <person name="Hippler M."/>
            <person name="Laroche J."/>
        </authorList>
    </citation>
    <scope>NUCLEOTIDE SEQUENCE [LARGE SCALE GENOMIC DNA]</scope>
    <source>
        <strain evidence="2 3">CCMP1005</strain>
    </source>
</reference>
<dbReference type="Pfam" id="PF13380">
    <property type="entry name" value="CoA_binding_2"/>
    <property type="match status" value="1"/>
</dbReference>
<name>K0SD25_THAOC</name>
<proteinExistence type="predicted"/>
<dbReference type="PANTHER" id="PTHR33987:SF1">
    <property type="entry name" value="CALCINEURIN-LIKE METALLO-PHOSPHOESTERASE SUPERFAMILY PROTEIN"/>
    <property type="match status" value="1"/>
</dbReference>